<dbReference type="OrthoDB" id="2012132at2759"/>
<feature type="chain" id="PRO_5033045578" evidence="1">
    <location>
        <begin position="29"/>
        <end position="308"/>
    </location>
</feature>
<dbReference type="AlphaFoldDB" id="A0A834ZZ69"/>
<reference evidence="2" key="1">
    <citation type="submission" date="2020-07" db="EMBL/GenBank/DDBJ databases">
        <title>Genome sequence and genetic diversity analysis of an under-domesticated orphan crop, white fonio (Digitaria exilis).</title>
        <authorList>
            <person name="Bennetzen J.L."/>
            <person name="Chen S."/>
            <person name="Ma X."/>
            <person name="Wang X."/>
            <person name="Yssel A.E.J."/>
            <person name="Chaluvadi S.R."/>
            <person name="Johnson M."/>
            <person name="Gangashetty P."/>
            <person name="Hamidou F."/>
            <person name="Sanogo M.D."/>
            <person name="Zwaenepoel A."/>
            <person name="Wallace J."/>
            <person name="Van De Peer Y."/>
            <person name="Van Deynze A."/>
        </authorList>
    </citation>
    <scope>NUCLEOTIDE SEQUENCE</scope>
    <source>
        <tissue evidence="2">Leaves</tissue>
    </source>
</reference>
<accession>A0A834ZZ69</accession>
<proteinExistence type="predicted"/>
<keyword evidence="1" id="KW-0732">Signal</keyword>
<gene>
    <name evidence="2" type="ORF">HU200_067549</name>
</gene>
<name>A0A834ZZ69_9POAL</name>
<keyword evidence="3" id="KW-1185">Reference proteome</keyword>
<evidence type="ECO:0000313" key="2">
    <source>
        <dbReference type="EMBL" id="KAF8641849.1"/>
    </source>
</evidence>
<dbReference type="Proteomes" id="UP000636709">
    <property type="component" value="Unassembled WGS sequence"/>
</dbReference>
<dbReference type="InterPro" id="IPR009646">
    <property type="entry name" value="Root_cap"/>
</dbReference>
<comment type="caution">
    <text evidence="2">The sequence shown here is derived from an EMBL/GenBank/DDBJ whole genome shotgun (WGS) entry which is preliminary data.</text>
</comment>
<evidence type="ECO:0000313" key="3">
    <source>
        <dbReference type="Proteomes" id="UP000636709"/>
    </source>
</evidence>
<protein>
    <submittedName>
        <fullName evidence="2">Uncharacterized protein</fullName>
    </submittedName>
</protein>
<dbReference type="Pfam" id="PF06830">
    <property type="entry name" value="Root_cap"/>
    <property type="match status" value="1"/>
</dbReference>
<dbReference type="EMBL" id="JACEFO010003304">
    <property type="protein sequence ID" value="KAF8641849.1"/>
    <property type="molecule type" value="Genomic_DNA"/>
</dbReference>
<feature type="signal peptide" evidence="1">
    <location>
        <begin position="1"/>
        <end position="28"/>
    </location>
</feature>
<sequence length="308" mass="33237">MAGLSVLLPQLALAAVLLLAAATTPSAGQRHPLPPRLQQLPIQCHGDRPIFPYMCGNPRRPCPSTCPNSCYIDCDTCKTVCVCSQPGACGDPRFIGGDGNAFYFHGHKDADFCILSDRNLHINAHFIGKLGSAGMSRNLTWIQAISVLFDGHHRLNVGVRKTTTWHDDVDRLEITLDGEPVHLPEEPRASWTMSNGVAPGLSIARTKATNGVMVTLNGRFSIMANVVPITEEESRVHRYGVTADDCLAHLDLAFKFDTLAGDVLGVVVQTYRSDYLNGFDVKGSIPTMGGESNFTTSGLFAADCAVAR</sequence>
<evidence type="ECO:0000256" key="1">
    <source>
        <dbReference type="SAM" id="SignalP"/>
    </source>
</evidence>
<organism evidence="2 3">
    <name type="scientific">Digitaria exilis</name>
    <dbReference type="NCBI Taxonomy" id="1010633"/>
    <lineage>
        <taxon>Eukaryota</taxon>
        <taxon>Viridiplantae</taxon>
        <taxon>Streptophyta</taxon>
        <taxon>Embryophyta</taxon>
        <taxon>Tracheophyta</taxon>
        <taxon>Spermatophyta</taxon>
        <taxon>Magnoliopsida</taxon>
        <taxon>Liliopsida</taxon>
        <taxon>Poales</taxon>
        <taxon>Poaceae</taxon>
        <taxon>PACMAD clade</taxon>
        <taxon>Panicoideae</taxon>
        <taxon>Panicodae</taxon>
        <taxon>Paniceae</taxon>
        <taxon>Anthephorinae</taxon>
        <taxon>Digitaria</taxon>
    </lineage>
</organism>
<dbReference type="PANTHER" id="PTHR31656">
    <property type="entry name" value="ROOT CAP DOMAIN-CONTAINING PROTEIN"/>
    <property type="match status" value="1"/>
</dbReference>